<accession>A0AAV2HJ47</accession>
<dbReference type="SUPFAM" id="SSF49265">
    <property type="entry name" value="Fibronectin type III"/>
    <property type="match status" value="2"/>
</dbReference>
<feature type="transmembrane region" description="Helical" evidence="8">
    <location>
        <begin position="1381"/>
        <end position="1402"/>
    </location>
</feature>
<dbReference type="InterPro" id="IPR036179">
    <property type="entry name" value="Ig-like_dom_sf"/>
</dbReference>
<sequence>MMQLVLVMLTLVWYVGGLDFSPPLSDTYVSLGDPFWWTCSVLRPNPLDAVTFTWRRSDGDLKSDQNVIVYSNGTLYLKQVFEASLGTYTCIAELRGTYDESSASLLAAYINGSVSVAPGNQSVVSSGMAVMDCRVDTRPVPTFTWIKEGLVLTESSRTKITQVDAGHSMLQIINVTYSDVGRYVCNVSSRTLPQYVSSGAALLRVYGAPMITSTPLSQSVPIGYNVTLLCPATSDPRSQLKWTFQAQGSNSQVDLVASPSGVSINELSGTLELHNLRQDNSGTYFCTWSNQYGTDAEQASLVVDGQPRSPIIIRRPADATVTEGGSLTLTCSGDGNPKPTVTWSRDGSQLDGRLAVVADNGTLILANVSRSDMGTVTCQWTNSAGHAEATAFVNVYFRPYFTVIPQGLTVSEGSSFTLHCDAIGNPSRVITWVVPSDPNSNISVSDLSNKNEVVYPNGSLLVRTSSPYLKGIFLCFASNSVGSVRTTATVTVTGPPYFIVRPVSQGVVQGDTVVLDCQVSGDPPATVTWYYRYMVSPSIESTDVAQLKQSLTSADSLPVQNLTTVTPGVTSRYSWQDSTSLKISAVAETDAGLYICMAANSLGSRFELVTLLVKKPPTLMAGPRNRSVIIGDDVSLDCYSVGIPVPSQIWQFNQVKLTLNSRMRIDSNGTLFIDKILEAEIGLYTCTAVNIAGQASASGLLTLSRSPYFTAQPANTTTVEWSNVSLGCRGRSPASMIVTWYASNAAGDTAQIIGQTVVDPTSNRTAPTPGRETGNVARHSSIQISGQGDLVVTCVDRVDAGWYVCTLTNVDGRVISEPSFLAVHYMPTNISVAVPDVVYSGKSAVLSCTASGEPAPKISWVTPLKTEVSGSSGRGMMISALELDDGTVQSKLDIWNAEVVQHGGEWGCKACNAVGCRLQNASLAISDTKAIVRAITALEYGSEFGIACETTGLPTASVTYSWGGNDVGSVDGHRVSGDVMYVVKDKVKSQYTCQANNVLGYTPATLMTPSVVMPTKVSPGSSSLSVTMTSKFAMPHLMPNRILLQFKAQESSDWRNVSFYLSNDMNDYLLVRRGVLTNDVHMSCGNETESSNPSESPKNPPNLNVTIESNDADFTYTMEVVVENLQPSTSYNIRAALFNILGSGSFSPVMPAATLAAAPSQVKKIDVEVVNRTAHVTWLHPDPLNGRPDDTSITVTLMDSSLNLLSEVSVSVLDSPQVMFANLTVGDYVVQLYAANRQTNTRSNATRVTFQVRDQPPGYVPEISGLRALDAYSIQVNWTLPSSPQILSPPVTGFSINITLESQDLDKPGSFRVVDISSANVSTWIERSLQEHQKYAVRVASKNSAGVGPYSDAQSVTTPYDQFSESPLGDTKVGYNFSWKLLAIVLICICAALIVITAAVILTHQLKLARRKSVNLEAHPESSPSGAAEHGSDGWEPTADMSRERQLLHRERSPKKGDRVQGHQNEGFVLY</sequence>
<feature type="compositionally biased region" description="Basic and acidic residues" evidence="7">
    <location>
        <begin position="1441"/>
        <end position="1461"/>
    </location>
</feature>
<feature type="domain" description="Ig-like" evidence="10">
    <location>
        <begin position="399"/>
        <end position="491"/>
    </location>
</feature>
<gene>
    <name evidence="12" type="ORF">GSLYS_00007995001</name>
</gene>
<evidence type="ECO:0000256" key="4">
    <source>
        <dbReference type="ARBA" id="ARBA00023157"/>
    </source>
</evidence>
<comment type="subcellular location">
    <subcellularLocation>
        <location evidence="1">Membrane</location>
        <topology evidence="1">Single-pass type I membrane protein</topology>
    </subcellularLocation>
</comment>
<feature type="domain" description="Ig-like" evidence="10">
    <location>
        <begin position="112"/>
        <end position="197"/>
    </location>
</feature>
<dbReference type="InterPro" id="IPR036116">
    <property type="entry name" value="FN3_sf"/>
</dbReference>
<evidence type="ECO:0000256" key="6">
    <source>
        <dbReference type="ARBA" id="ARBA00023319"/>
    </source>
</evidence>
<feature type="domain" description="Fibronectin type-III" evidence="11">
    <location>
        <begin position="1260"/>
        <end position="1361"/>
    </location>
</feature>
<feature type="domain" description="Ig-like" evidence="10">
    <location>
        <begin position="496"/>
        <end position="610"/>
    </location>
</feature>
<dbReference type="InterPro" id="IPR013783">
    <property type="entry name" value="Ig-like_fold"/>
</dbReference>
<dbReference type="PANTHER" id="PTHR11640:SF164">
    <property type="entry name" value="MAM DOMAIN-CONTAINING GLYCOSYLPHOSPHATIDYLINOSITOL ANCHOR PROTEIN 1"/>
    <property type="match status" value="1"/>
</dbReference>
<dbReference type="GO" id="GO:0098609">
    <property type="term" value="P:cell-cell adhesion"/>
    <property type="evidence" value="ECO:0007669"/>
    <property type="project" value="TreeGrafter"/>
</dbReference>
<evidence type="ECO:0000259" key="10">
    <source>
        <dbReference type="PROSITE" id="PS50835"/>
    </source>
</evidence>
<feature type="region of interest" description="Disordered" evidence="7">
    <location>
        <begin position="1082"/>
        <end position="1103"/>
    </location>
</feature>
<keyword evidence="13" id="KW-1185">Reference proteome</keyword>
<evidence type="ECO:0000256" key="2">
    <source>
        <dbReference type="ARBA" id="ARBA00022737"/>
    </source>
</evidence>
<dbReference type="GO" id="GO:0005886">
    <property type="term" value="C:plasma membrane"/>
    <property type="evidence" value="ECO:0007669"/>
    <property type="project" value="TreeGrafter"/>
</dbReference>
<feature type="domain" description="Ig-like" evidence="10">
    <location>
        <begin position="941"/>
        <end position="1012"/>
    </location>
</feature>
<keyword evidence="9" id="KW-0732">Signal</keyword>
<evidence type="ECO:0000313" key="13">
    <source>
        <dbReference type="Proteomes" id="UP001497497"/>
    </source>
</evidence>
<keyword evidence="8" id="KW-0812">Transmembrane</keyword>
<feature type="domain" description="Ig-like" evidence="10">
    <location>
        <begin position="310"/>
        <end position="394"/>
    </location>
</feature>
<comment type="caution">
    <text evidence="12">The sequence shown here is derived from an EMBL/GenBank/DDBJ whole genome shotgun (WGS) entry which is preliminary data.</text>
</comment>
<dbReference type="Proteomes" id="UP001497497">
    <property type="component" value="Unassembled WGS sequence"/>
</dbReference>
<dbReference type="PANTHER" id="PTHR11640">
    <property type="entry name" value="NEPHRIN"/>
    <property type="match status" value="1"/>
</dbReference>
<evidence type="ECO:0000313" key="12">
    <source>
        <dbReference type="EMBL" id="CAL1534035.1"/>
    </source>
</evidence>
<reference evidence="12 13" key="1">
    <citation type="submission" date="2024-04" db="EMBL/GenBank/DDBJ databases">
        <authorList>
            <consortium name="Genoscope - CEA"/>
            <person name="William W."/>
        </authorList>
    </citation>
    <scope>NUCLEOTIDE SEQUENCE [LARGE SCALE GENOMIC DNA]</scope>
</reference>
<dbReference type="PROSITE" id="PS50835">
    <property type="entry name" value="IG_LIKE"/>
    <property type="match status" value="10"/>
</dbReference>
<keyword evidence="5" id="KW-0325">Glycoprotein</keyword>
<dbReference type="InterPro" id="IPR013098">
    <property type="entry name" value="Ig_I-set"/>
</dbReference>
<evidence type="ECO:0000256" key="3">
    <source>
        <dbReference type="ARBA" id="ARBA00023136"/>
    </source>
</evidence>
<feature type="compositionally biased region" description="Low complexity" evidence="7">
    <location>
        <begin position="1086"/>
        <end position="1097"/>
    </location>
</feature>
<dbReference type="InterPro" id="IPR007110">
    <property type="entry name" value="Ig-like_dom"/>
</dbReference>
<evidence type="ECO:0000256" key="1">
    <source>
        <dbReference type="ARBA" id="ARBA00004479"/>
    </source>
</evidence>
<protein>
    <submittedName>
        <fullName evidence="12">Uncharacterized protein</fullName>
    </submittedName>
</protein>
<evidence type="ECO:0000256" key="8">
    <source>
        <dbReference type="SAM" id="Phobius"/>
    </source>
</evidence>
<feature type="signal peptide" evidence="9">
    <location>
        <begin position="1"/>
        <end position="17"/>
    </location>
</feature>
<dbReference type="EMBL" id="CAXITT010000159">
    <property type="protein sequence ID" value="CAL1534035.1"/>
    <property type="molecule type" value="Genomic_DNA"/>
</dbReference>
<dbReference type="InterPro" id="IPR051275">
    <property type="entry name" value="Cell_adhesion_signaling"/>
</dbReference>
<feature type="domain" description="Ig-like" evidence="10">
    <location>
        <begin position="22"/>
        <end position="104"/>
    </location>
</feature>
<dbReference type="Gene3D" id="2.60.40.10">
    <property type="entry name" value="Immunoglobulins"/>
    <property type="match status" value="11"/>
</dbReference>
<dbReference type="InterPro" id="IPR003599">
    <property type="entry name" value="Ig_sub"/>
</dbReference>
<feature type="domain" description="Ig-like" evidence="10">
    <location>
        <begin position="707"/>
        <end position="816"/>
    </location>
</feature>
<feature type="domain" description="Ig-like" evidence="10">
    <location>
        <begin position="617"/>
        <end position="704"/>
    </location>
</feature>
<dbReference type="SMART" id="SM00060">
    <property type="entry name" value="FN3"/>
    <property type="match status" value="3"/>
</dbReference>
<dbReference type="InterPro" id="IPR013106">
    <property type="entry name" value="Ig_V-set"/>
</dbReference>
<dbReference type="FunFam" id="2.60.40.10:FF:000032">
    <property type="entry name" value="palladin isoform X1"/>
    <property type="match status" value="2"/>
</dbReference>
<evidence type="ECO:0000256" key="5">
    <source>
        <dbReference type="ARBA" id="ARBA00023180"/>
    </source>
</evidence>
<dbReference type="GO" id="GO:0005911">
    <property type="term" value="C:cell-cell junction"/>
    <property type="evidence" value="ECO:0007669"/>
    <property type="project" value="TreeGrafter"/>
</dbReference>
<feature type="domain" description="Ig-like" evidence="10">
    <location>
        <begin position="827"/>
        <end position="926"/>
    </location>
</feature>
<keyword evidence="3 8" id="KW-0472">Membrane</keyword>
<evidence type="ECO:0000259" key="11">
    <source>
        <dbReference type="PROSITE" id="PS50853"/>
    </source>
</evidence>
<feature type="domain" description="Ig-like" evidence="10">
    <location>
        <begin position="209"/>
        <end position="302"/>
    </location>
</feature>
<dbReference type="InterPro" id="IPR003598">
    <property type="entry name" value="Ig_sub2"/>
</dbReference>
<dbReference type="SMART" id="SM00409">
    <property type="entry name" value="IG"/>
    <property type="match status" value="9"/>
</dbReference>
<keyword evidence="8" id="KW-1133">Transmembrane helix</keyword>
<dbReference type="CDD" id="cd00063">
    <property type="entry name" value="FN3"/>
    <property type="match status" value="1"/>
</dbReference>
<dbReference type="InterPro" id="IPR003961">
    <property type="entry name" value="FN3_dom"/>
</dbReference>
<evidence type="ECO:0000256" key="9">
    <source>
        <dbReference type="SAM" id="SignalP"/>
    </source>
</evidence>
<dbReference type="Pfam" id="PF13927">
    <property type="entry name" value="Ig_3"/>
    <property type="match status" value="3"/>
</dbReference>
<proteinExistence type="predicted"/>
<dbReference type="SUPFAM" id="SSF48726">
    <property type="entry name" value="Immunoglobulin"/>
    <property type="match status" value="9"/>
</dbReference>
<feature type="region of interest" description="Disordered" evidence="7">
    <location>
        <begin position="1417"/>
        <end position="1471"/>
    </location>
</feature>
<dbReference type="SMART" id="SM00406">
    <property type="entry name" value="IGv"/>
    <property type="match status" value="4"/>
</dbReference>
<keyword evidence="2" id="KW-0677">Repeat</keyword>
<evidence type="ECO:0000256" key="7">
    <source>
        <dbReference type="SAM" id="MobiDB-lite"/>
    </source>
</evidence>
<dbReference type="Pfam" id="PF07679">
    <property type="entry name" value="I-set"/>
    <property type="match status" value="4"/>
</dbReference>
<organism evidence="12 13">
    <name type="scientific">Lymnaea stagnalis</name>
    <name type="common">Great pond snail</name>
    <name type="synonym">Helix stagnalis</name>
    <dbReference type="NCBI Taxonomy" id="6523"/>
    <lineage>
        <taxon>Eukaryota</taxon>
        <taxon>Metazoa</taxon>
        <taxon>Spiralia</taxon>
        <taxon>Lophotrochozoa</taxon>
        <taxon>Mollusca</taxon>
        <taxon>Gastropoda</taxon>
        <taxon>Heterobranchia</taxon>
        <taxon>Euthyneura</taxon>
        <taxon>Panpulmonata</taxon>
        <taxon>Hygrophila</taxon>
        <taxon>Lymnaeoidea</taxon>
        <taxon>Lymnaeidae</taxon>
        <taxon>Lymnaea</taxon>
    </lineage>
</organism>
<dbReference type="PROSITE" id="PS50853">
    <property type="entry name" value="FN3"/>
    <property type="match status" value="1"/>
</dbReference>
<feature type="chain" id="PRO_5043819423" evidence="9">
    <location>
        <begin position="18"/>
        <end position="1471"/>
    </location>
</feature>
<name>A0AAV2HJ47_LYMST</name>
<dbReference type="SMART" id="SM00408">
    <property type="entry name" value="IGc2"/>
    <property type="match status" value="8"/>
</dbReference>
<keyword evidence="4" id="KW-1015">Disulfide bond</keyword>
<dbReference type="GO" id="GO:0050839">
    <property type="term" value="F:cell adhesion molecule binding"/>
    <property type="evidence" value="ECO:0007669"/>
    <property type="project" value="TreeGrafter"/>
</dbReference>
<keyword evidence="6" id="KW-0393">Immunoglobulin domain</keyword>